<sequence length="142" mass="16614">MVYFLSEKVKLFVEDLKEKVRSIKLESYALAFVYQHQRTPWCAKLSILITLGYLLSPIDLIPDFIPILGYLDDLVLVPLLILVSIKLIPADVLKECRDKAQNKLNSTWKSKKTAWWFAVLIVLFYIIVIYFAANWLKCRWFG</sequence>
<feature type="transmembrane region" description="Helical" evidence="5">
    <location>
        <begin position="114"/>
        <end position="133"/>
    </location>
</feature>
<keyword evidence="3 5" id="KW-1133">Transmembrane helix</keyword>
<dbReference type="EMBL" id="CAJOBH010042263">
    <property type="protein sequence ID" value="CAF4335232.1"/>
    <property type="molecule type" value="Genomic_DNA"/>
</dbReference>
<evidence type="ECO:0000313" key="15">
    <source>
        <dbReference type="Proteomes" id="UP000663855"/>
    </source>
</evidence>
<feature type="transmembrane region" description="Helical" evidence="5">
    <location>
        <begin position="45"/>
        <end position="68"/>
    </location>
</feature>
<comment type="caution">
    <text evidence="7">The sequence shown here is derived from an EMBL/GenBank/DDBJ whole genome shotgun (WGS) entry which is preliminary data.</text>
</comment>
<keyword evidence="4 5" id="KW-0472">Membrane</keyword>
<evidence type="ECO:0000256" key="5">
    <source>
        <dbReference type="SAM" id="Phobius"/>
    </source>
</evidence>
<dbReference type="Proteomes" id="UP000663887">
    <property type="component" value="Unassembled WGS sequence"/>
</dbReference>
<evidence type="ECO:0000313" key="14">
    <source>
        <dbReference type="EMBL" id="CAF4919776.1"/>
    </source>
</evidence>
<evidence type="ECO:0000313" key="13">
    <source>
        <dbReference type="EMBL" id="CAF4335232.1"/>
    </source>
</evidence>
<dbReference type="Proteomes" id="UP000663834">
    <property type="component" value="Unassembled WGS sequence"/>
</dbReference>
<dbReference type="EMBL" id="CAJOBJ010181457">
    <property type="protein sequence ID" value="CAF4919776.1"/>
    <property type="molecule type" value="Genomic_DNA"/>
</dbReference>
<dbReference type="EMBL" id="CAJNOW010000023">
    <property type="protein sequence ID" value="CAF1210007.1"/>
    <property type="molecule type" value="Genomic_DNA"/>
</dbReference>
<evidence type="ECO:0000313" key="10">
    <source>
        <dbReference type="EMBL" id="CAF2033550.1"/>
    </source>
</evidence>
<reference evidence="7" key="1">
    <citation type="submission" date="2021-02" db="EMBL/GenBank/DDBJ databases">
        <authorList>
            <person name="Nowell W R."/>
        </authorList>
    </citation>
    <scope>NUCLEOTIDE SEQUENCE</scope>
</reference>
<evidence type="ECO:0000313" key="8">
    <source>
        <dbReference type="EMBL" id="CAF1210007.1"/>
    </source>
</evidence>
<evidence type="ECO:0000256" key="2">
    <source>
        <dbReference type="ARBA" id="ARBA00022692"/>
    </source>
</evidence>
<dbReference type="InterPro" id="IPR010652">
    <property type="entry name" value="DUF1232"/>
</dbReference>
<accession>A0A814GC54</accession>
<dbReference type="EMBL" id="CAJOBF010009909">
    <property type="protein sequence ID" value="CAF4283124.1"/>
    <property type="molecule type" value="Genomic_DNA"/>
</dbReference>
<dbReference type="Proteomes" id="UP000663855">
    <property type="component" value="Unassembled WGS sequence"/>
</dbReference>
<evidence type="ECO:0000313" key="9">
    <source>
        <dbReference type="EMBL" id="CAF1919545.1"/>
    </source>
</evidence>
<feature type="domain" description="DUF1232" evidence="6">
    <location>
        <begin position="43"/>
        <end position="79"/>
    </location>
</feature>
<keyword evidence="2 5" id="KW-0812">Transmembrane</keyword>
<evidence type="ECO:0000259" key="6">
    <source>
        <dbReference type="Pfam" id="PF06803"/>
    </source>
</evidence>
<comment type="subcellular location">
    <subcellularLocation>
        <location evidence="1">Endomembrane system</location>
        <topology evidence="1">Multi-pass membrane protein</topology>
    </subcellularLocation>
</comment>
<name>A0A814GC54_9BILA</name>
<gene>
    <name evidence="13" type="ORF">BYL167_LOCUS28874</name>
    <name evidence="7" type="ORF">CJN711_LOCUS1963</name>
    <name evidence="14" type="ORF">GIL414_LOCUS52751</name>
    <name evidence="8" type="ORF">KQP761_LOCUS284</name>
    <name evidence="9" type="ORF">MBJ925_LOCUS1730</name>
    <name evidence="11" type="ORF">SMN809_LOCUS4540</name>
    <name evidence="12" type="ORF">UXM345_LOCUS32454</name>
    <name evidence="10" type="ORF">XDN619_LOCUS5470</name>
</gene>
<dbReference type="EMBL" id="CAJNRE010000110">
    <property type="protein sequence ID" value="CAF1919545.1"/>
    <property type="molecule type" value="Genomic_DNA"/>
</dbReference>
<evidence type="ECO:0000313" key="11">
    <source>
        <dbReference type="EMBL" id="CAF3860922.1"/>
    </source>
</evidence>
<dbReference type="Pfam" id="PF06803">
    <property type="entry name" value="DUF1232"/>
    <property type="match status" value="1"/>
</dbReference>
<evidence type="ECO:0000256" key="4">
    <source>
        <dbReference type="ARBA" id="ARBA00023136"/>
    </source>
</evidence>
<feature type="transmembrane region" description="Helical" evidence="5">
    <location>
        <begin position="74"/>
        <end position="93"/>
    </location>
</feature>
<dbReference type="OrthoDB" id="539193at2759"/>
<dbReference type="EMBL" id="CAJOBI010001058">
    <property type="protein sequence ID" value="CAF3860922.1"/>
    <property type="molecule type" value="Genomic_DNA"/>
</dbReference>
<evidence type="ECO:0000313" key="7">
    <source>
        <dbReference type="EMBL" id="CAF0993267.1"/>
    </source>
</evidence>
<proteinExistence type="predicted"/>
<dbReference type="EMBL" id="CAJNRG010001464">
    <property type="protein sequence ID" value="CAF2033550.1"/>
    <property type="molecule type" value="Genomic_DNA"/>
</dbReference>
<evidence type="ECO:0000256" key="1">
    <source>
        <dbReference type="ARBA" id="ARBA00004127"/>
    </source>
</evidence>
<evidence type="ECO:0000313" key="12">
    <source>
        <dbReference type="EMBL" id="CAF4283124.1"/>
    </source>
</evidence>
<dbReference type="Proteomes" id="UP000663824">
    <property type="component" value="Unassembled WGS sequence"/>
</dbReference>
<organism evidence="7 15">
    <name type="scientific">Rotaria magnacalcarata</name>
    <dbReference type="NCBI Taxonomy" id="392030"/>
    <lineage>
        <taxon>Eukaryota</taxon>
        <taxon>Metazoa</taxon>
        <taxon>Spiralia</taxon>
        <taxon>Gnathifera</taxon>
        <taxon>Rotifera</taxon>
        <taxon>Eurotatoria</taxon>
        <taxon>Bdelloidea</taxon>
        <taxon>Philodinida</taxon>
        <taxon>Philodinidae</taxon>
        <taxon>Rotaria</taxon>
    </lineage>
</organism>
<dbReference type="EMBL" id="CAJNOV010000125">
    <property type="protein sequence ID" value="CAF0993267.1"/>
    <property type="molecule type" value="Genomic_DNA"/>
</dbReference>
<dbReference type="Proteomes" id="UP000663842">
    <property type="component" value="Unassembled WGS sequence"/>
</dbReference>
<protein>
    <recommendedName>
        <fullName evidence="6">DUF1232 domain-containing protein</fullName>
    </recommendedName>
</protein>
<dbReference type="AlphaFoldDB" id="A0A814GC54"/>
<dbReference type="GO" id="GO:0012505">
    <property type="term" value="C:endomembrane system"/>
    <property type="evidence" value="ECO:0007669"/>
    <property type="project" value="UniProtKB-SubCell"/>
</dbReference>
<dbReference type="Proteomes" id="UP000676336">
    <property type="component" value="Unassembled WGS sequence"/>
</dbReference>
<dbReference type="Proteomes" id="UP000681967">
    <property type="component" value="Unassembled WGS sequence"/>
</dbReference>
<dbReference type="Proteomes" id="UP000681720">
    <property type="component" value="Unassembled WGS sequence"/>
</dbReference>
<evidence type="ECO:0000256" key="3">
    <source>
        <dbReference type="ARBA" id="ARBA00022989"/>
    </source>
</evidence>